<dbReference type="PANTHER" id="PTHR42973:SF8">
    <property type="entry name" value="FAD-BINDING PCMH-TYPE DOMAIN-CONTAINING PROTEIN"/>
    <property type="match status" value="1"/>
</dbReference>
<protein>
    <recommendedName>
        <fullName evidence="6">FAD-binding PCMH-type domain-containing protein</fullName>
    </recommendedName>
</protein>
<dbReference type="PROSITE" id="PS51387">
    <property type="entry name" value="FAD_PCMH"/>
    <property type="match status" value="1"/>
</dbReference>
<keyword evidence="3" id="KW-0274">FAD</keyword>
<dbReference type="Pfam" id="PF01565">
    <property type="entry name" value="FAD_binding_4"/>
    <property type="match status" value="1"/>
</dbReference>
<dbReference type="Gene3D" id="3.40.462.20">
    <property type="match status" value="1"/>
</dbReference>
<dbReference type="AlphaFoldDB" id="A0A9P6HXC4"/>
<accession>A0A9P6HXC4</accession>
<comment type="caution">
    <text evidence="7">The sequence shown here is derived from an EMBL/GenBank/DDBJ whole genome shotgun (WGS) entry which is preliminary data.</text>
</comment>
<dbReference type="GO" id="GO:0071949">
    <property type="term" value="F:FAD binding"/>
    <property type="evidence" value="ECO:0007669"/>
    <property type="project" value="InterPro"/>
</dbReference>
<feature type="signal peptide" evidence="5">
    <location>
        <begin position="1"/>
        <end position="20"/>
    </location>
</feature>
<evidence type="ECO:0000256" key="1">
    <source>
        <dbReference type="ARBA" id="ARBA00005466"/>
    </source>
</evidence>
<name>A0A9P6HXC4_9PEZI</name>
<keyword evidence="4" id="KW-0560">Oxidoreductase</keyword>
<evidence type="ECO:0000313" key="7">
    <source>
        <dbReference type="EMBL" id="KAF9871850.1"/>
    </source>
</evidence>
<evidence type="ECO:0000256" key="4">
    <source>
        <dbReference type="ARBA" id="ARBA00023002"/>
    </source>
</evidence>
<dbReference type="InterPro" id="IPR036318">
    <property type="entry name" value="FAD-bd_PCMH-like_sf"/>
</dbReference>
<keyword evidence="5" id="KW-0732">Signal</keyword>
<reference evidence="7" key="2">
    <citation type="submission" date="2020-11" db="EMBL/GenBank/DDBJ databases">
        <title>Whole genome sequencing of Colletotrichum sp.</title>
        <authorList>
            <person name="Li H."/>
        </authorList>
    </citation>
    <scope>NUCLEOTIDE SEQUENCE</scope>
    <source>
        <strain evidence="7">CkLH20</strain>
    </source>
</reference>
<feature type="domain" description="FAD-binding PCMH-type" evidence="6">
    <location>
        <begin position="74"/>
        <end position="245"/>
    </location>
</feature>
<evidence type="ECO:0000256" key="5">
    <source>
        <dbReference type="SAM" id="SignalP"/>
    </source>
</evidence>
<reference evidence="7" key="1">
    <citation type="submission" date="2020-03" db="EMBL/GenBank/DDBJ databases">
        <authorList>
            <person name="He L."/>
        </authorList>
    </citation>
    <scope>NUCLEOTIDE SEQUENCE</scope>
    <source>
        <strain evidence="7">CkLH20</strain>
    </source>
</reference>
<dbReference type="InterPro" id="IPR016166">
    <property type="entry name" value="FAD-bd_PCMH"/>
</dbReference>
<dbReference type="InterPro" id="IPR012951">
    <property type="entry name" value="BBE"/>
</dbReference>
<dbReference type="GO" id="GO:0016491">
    <property type="term" value="F:oxidoreductase activity"/>
    <property type="evidence" value="ECO:0007669"/>
    <property type="project" value="UniProtKB-KW"/>
</dbReference>
<dbReference type="InterPro" id="IPR016169">
    <property type="entry name" value="FAD-bd_PCMH_sub2"/>
</dbReference>
<keyword evidence="2" id="KW-0285">Flavoprotein</keyword>
<dbReference type="SUPFAM" id="SSF56176">
    <property type="entry name" value="FAD-binding/transporter-associated domain-like"/>
    <property type="match status" value="1"/>
</dbReference>
<evidence type="ECO:0000259" key="6">
    <source>
        <dbReference type="PROSITE" id="PS51387"/>
    </source>
</evidence>
<proteinExistence type="inferred from homology"/>
<dbReference type="Proteomes" id="UP000781932">
    <property type="component" value="Unassembled WGS sequence"/>
</dbReference>
<feature type="chain" id="PRO_5040288342" description="FAD-binding PCMH-type domain-containing protein" evidence="5">
    <location>
        <begin position="21"/>
        <end position="515"/>
    </location>
</feature>
<dbReference type="InterPro" id="IPR050416">
    <property type="entry name" value="FAD-linked_Oxidoreductase"/>
</dbReference>
<gene>
    <name evidence="7" type="ORF">CkaCkLH20_10784</name>
</gene>
<comment type="similarity">
    <text evidence="1">Belongs to the oxygen-dependent FAD-linked oxidoreductase family.</text>
</comment>
<evidence type="ECO:0000313" key="8">
    <source>
        <dbReference type="Proteomes" id="UP000781932"/>
    </source>
</evidence>
<sequence>MKGFLPLISVIALLHGLACGSDAPNYFERSPTTPRRLDANRVRRELGSRVSKATTIFGPEDSRYEIATSRYSTFAPPNVQVVVVPGKESDVSTIVKFCNRNSIEFLTVNRGHGWTKTLGTFKGIQIDLENLQNVDIQRSGRSAWFGGGTYAGPVAKYLWDRGYVTTTGSCDCVGLMGPGLGGGHGRLEGLYGLISDNVVQFNVVLANGASIRVSKSSHSDLFWALRGAGHGFGIVTSFEMNIFPRGPETWHYHNYYWRGDKLEAVFDALNKLHGNGTTPVDMAANFGGFSMNASITDKEPIIMWTFAYRGSAKAAERYLAPFNAIEAVSETFGDVPYPSVAAAQLQDEDSVNCRHNVIRVTSAVGLQVYNLTAERQIFEAYKKRVPLHPQLAAGASVFHEGYATAGMQAKNPMDSAYPFRDDNHLMLFSTVVPPDNATARKAALEWADEVRDQWRAGQPDRSLNVYLNYATGFETLDQIYGHEDWRLKRLRQLKKKYDPFNRFHFYNPVNGRNKG</sequence>
<dbReference type="Pfam" id="PF08031">
    <property type="entry name" value="BBE"/>
    <property type="match status" value="1"/>
</dbReference>
<organism evidence="7 8">
    <name type="scientific">Colletotrichum karsti</name>
    <dbReference type="NCBI Taxonomy" id="1095194"/>
    <lineage>
        <taxon>Eukaryota</taxon>
        <taxon>Fungi</taxon>
        <taxon>Dikarya</taxon>
        <taxon>Ascomycota</taxon>
        <taxon>Pezizomycotina</taxon>
        <taxon>Sordariomycetes</taxon>
        <taxon>Hypocreomycetidae</taxon>
        <taxon>Glomerellales</taxon>
        <taxon>Glomerellaceae</taxon>
        <taxon>Colletotrichum</taxon>
        <taxon>Colletotrichum boninense species complex</taxon>
    </lineage>
</organism>
<dbReference type="OrthoDB" id="9996127at2759"/>
<dbReference type="Gene3D" id="3.30.465.10">
    <property type="match status" value="1"/>
</dbReference>
<dbReference type="PANTHER" id="PTHR42973">
    <property type="entry name" value="BINDING OXIDOREDUCTASE, PUTATIVE (AFU_ORTHOLOGUE AFUA_1G17690)-RELATED"/>
    <property type="match status" value="1"/>
</dbReference>
<dbReference type="RefSeq" id="XP_038741311.1">
    <property type="nucleotide sequence ID" value="XM_038893498.1"/>
</dbReference>
<dbReference type="EMBL" id="JAATWM020000042">
    <property type="protein sequence ID" value="KAF9871850.1"/>
    <property type="molecule type" value="Genomic_DNA"/>
</dbReference>
<evidence type="ECO:0000256" key="2">
    <source>
        <dbReference type="ARBA" id="ARBA00022630"/>
    </source>
</evidence>
<evidence type="ECO:0000256" key="3">
    <source>
        <dbReference type="ARBA" id="ARBA00022827"/>
    </source>
</evidence>
<dbReference type="GeneID" id="62166572"/>
<dbReference type="InterPro" id="IPR006094">
    <property type="entry name" value="Oxid_FAD_bind_N"/>
</dbReference>
<keyword evidence="8" id="KW-1185">Reference proteome</keyword>